<dbReference type="RefSeq" id="WP_191699016.1">
    <property type="nucleotide sequence ID" value="NZ_JACSPZ010000002.1"/>
</dbReference>
<dbReference type="Gene3D" id="3.40.630.30">
    <property type="match status" value="1"/>
</dbReference>
<name>A0ABR8XVT9_9BACL</name>
<dbReference type="PROSITE" id="PS51186">
    <property type="entry name" value="GNAT"/>
    <property type="match status" value="1"/>
</dbReference>
<evidence type="ECO:0000313" key="3">
    <source>
        <dbReference type="Proteomes" id="UP000619101"/>
    </source>
</evidence>
<comment type="caution">
    <text evidence="2">The sequence shown here is derived from an EMBL/GenBank/DDBJ whole genome shotgun (WGS) entry which is preliminary data.</text>
</comment>
<dbReference type="InterPro" id="IPR016181">
    <property type="entry name" value="Acyl_CoA_acyltransferase"/>
</dbReference>
<organism evidence="2 3">
    <name type="scientific">Solibacillus faecavium</name>
    <dbReference type="NCBI Taxonomy" id="2762221"/>
    <lineage>
        <taxon>Bacteria</taxon>
        <taxon>Bacillati</taxon>
        <taxon>Bacillota</taxon>
        <taxon>Bacilli</taxon>
        <taxon>Bacillales</taxon>
        <taxon>Caryophanaceae</taxon>
        <taxon>Solibacillus</taxon>
    </lineage>
</organism>
<dbReference type="EMBL" id="JACSPZ010000002">
    <property type="protein sequence ID" value="MBD8036049.1"/>
    <property type="molecule type" value="Genomic_DNA"/>
</dbReference>
<proteinExistence type="predicted"/>
<dbReference type="InterPro" id="IPR051531">
    <property type="entry name" value="N-acetyltransferase"/>
</dbReference>
<dbReference type="PANTHER" id="PTHR43792">
    <property type="entry name" value="GNAT FAMILY, PUTATIVE (AFU_ORTHOLOGUE AFUA_3G00765)-RELATED-RELATED"/>
    <property type="match status" value="1"/>
</dbReference>
<dbReference type="Pfam" id="PF13302">
    <property type="entry name" value="Acetyltransf_3"/>
    <property type="match status" value="1"/>
</dbReference>
<gene>
    <name evidence="2" type="ORF">H9635_04795</name>
</gene>
<reference evidence="2 3" key="1">
    <citation type="submission" date="2020-08" db="EMBL/GenBank/DDBJ databases">
        <title>A Genomic Blueprint of the Chicken Gut Microbiome.</title>
        <authorList>
            <person name="Gilroy R."/>
            <person name="Ravi A."/>
            <person name="Getino M."/>
            <person name="Pursley I."/>
            <person name="Horton D.L."/>
            <person name="Alikhan N.-F."/>
            <person name="Baker D."/>
            <person name="Gharbi K."/>
            <person name="Hall N."/>
            <person name="Watson M."/>
            <person name="Adriaenssens E.M."/>
            <person name="Foster-Nyarko E."/>
            <person name="Jarju S."/>
            <person name="Secka A."/>
            <person name="Antonio M."/>
            <person name="Oren A."/>
            <person name="Chaudhuri R."/>
            <person name="La Ragione R.M."/>
            <person name="Hildebrand F."/>
            <person name="Pallen M.J."/>
        </authorList>
    </citation>
    <scope>NUCLEOTIDE SEQUENCE [LARGE SCALE GENOMIC DNA]</scope>
    <source>
        <strain evidence="2 3">A46</strain>
    </source>
</reference>
<accession>A0ABR8XVT9</accession>
<dbReference type="PANTHER" id="PTHR43792:SF1">
    <property type="entry name" value="N-ACETYLTRANSFERASE DOMAIN-CONTAINING PROTEIN"/>
    <property type="match status" value="1"/>
</dbReference>
<evidence type="ECO:0000313" key="2">
    <source>
        <dbReference type="EMBL" id="MBD8036049.1"/>
    </source>
</evidence>
<dbReference type="SUPFAM" id="SSF55729">
    <property type="entry name" value="Acyl-CoA N-acyltransferases (Nat)"/>
    <property type="match status" value="1"/>
</dbReference>
<keyword evidence="3" id="KW-1185">Reference proteome</keyword>
<feature type="domain" description="N-acetyltransferase" evidence="1">
    <location>
        <begin position="9"/>
        <end position="172"/>
    </location>
</feature>
<protein>
    <submittedName>
        <fullName evidence="2">GNAT family N-acetyltransferase</fullName>
    </submittedName>
</protein>
<dbReference type="InterPro" id="IPR000182">
    <property type="entry name" value="GNAT_dom"/>
</dbReference>
<dbReference type="Proteomes" id="UP000619101">
    <property type="component" value="Unassembled WGS sequence"/>
</dbReference>
<sequence length="172" mass="19925">MLTITTERLRFEQYTLDDLDLVTALVMDERVMKYIGDGNVKDQTYAKHLIERMLEQYKNFGDYGLHKLMHKETGEFIGHAGLVAQIIDDAFEMELGYWIAPDYWQEGYGFEAARALKQYANEEMYLERYVSAIQVGNTGSKQIALKNGMKLEKVITMEGKSVEIYVIENEIE</sequence>
<evidence type="ECO:0000259" key="1">
    <source>
        <dbReference type="PROSITE" id="PS51186"/>
    </source>
</evidence>